<sequence length="519" mass="55000">MNKLKLATKLWAAVAVLMVSLMAIVGWAGVASKRSQADVSAATAQAEAKRDAARRWAGMTETNVVRVLASAISTDPVVEAHFKPLIGSTIAQIDEVYKGIEAMDLSDADRAQMKKVADERRVVLESLARLRELKAAGDMPAVKTELDQRFTPLIETYLGSLRQFAAMQDEAVEAVRIASRANSNRIVGTAAVLLGLVVLCAVIGARYLIASIREPLDAAVALARRIADGDLTHTMTVDRQDEFGDLLRALGTMNQALERTVSEVRSSTENISTASGEIAQGNQDLSSRTEATASNLQQTASSMEQITGTVKQSAETARQANQLVQAAAQSASQGGEIVHQVVDNMAQISESSRKIADIIGVIDGIAFQTNILALNAAVEAARAGEQGRGFAVVAGEVRNLAQRSAQAAREIKSLITASVERVEGGTELVERAGAAMSEIVASVRRVSDMMGEITASATEQSEGIAQVNVAVTQLDQMTQQNAALVEESAAAAASMNDQARRLAQTVAFFRLGQLGMRAA</sequence>
<protein>
    <submittedName>
        <fullName evidence="9">Methyl-accepting chemotaxis protein</fullName>
    </submittedName>
</protein>
<proteinExistence type="inferred from homology"/>
<keyword evidence="6" id="KW-0812">Transmembrane</keyword>
<dbReference type="Pfam" id="PF00015">
    <property type="entry name" value="MCPsignal"/>
    <property type="match status" value="1"/>
</dbReference>
<dbReference type="GO" id="GO:0004888">
    <property type="term" value="F:transmembrane signaling receptor activity"/>
    <property type="evidence" value="ECO:0007669"/>
    <property type="project" value="TreeGrafter"/>
</dbReference>
<accession>A0A2S5SR41</accession>
<feature type="region of interest" description="Disordered" evidence="5">
    <location>
        <begin position="263"/>
        <end position="313"/>
    </location>
</feature>
<comment type="subcellular location">
    <subcellularLocation>
        <location evidence="1">Membrane</location>
    </subcellularLocation>
</comment>
<dbReference type="InterPro" id="IPR003660">
    <property type="entry name" value="HAMP_dom"/>
</dbReference>
<evidence type="ECO:0000256" key="1">
    <source>
        <dbReference type="ARBA" id="ARBA00004370"/>
    </source>
</evidence>
<feature type="transmembrane region" description="Helical" evidence="6">
    <location>
        <begin position="12"/>
        <end position="30"/>
    </location>
</feature>
<name>A0A2S5SR41_9BURK</name>
<evidence type="ECO:0000313" key="10">
    <source>
        <dbReference type="Proteomes" id="UP000238605"/>
    </source>
</evidence>
<dbReference type="OrthoDB" id="9806477at2"/>
<evidence type="ECO:0000256" key="3">
    <source>
        <dbReference type="ARBA" id="ARBA00029447"/>
    </source>
</evidence>
<comment type="similarity">
    <text evidence="3">Belongs to the methyl-accepting chemotaxis (MCP) protein family.</text>
</comment>
<dbReference type="PROSITE" id="PS50885">
    <property type="entry name" value="HAMP"/>
    <property type="match status" value="1"/>
</dbReference>
<reference evidence="9 10" key="1">
    <citation type="submission" date="2018-02" db="EMBL/GenBank/DDBJ databases">
        <title>Reclassifiation of [Polyangium] brachysporum DSM 7029 as Guopingzhaonella breviflexa gen. nov., sp. nov., a member of the family Comamonadaceae.</title>
        <authorList>
            <person name="Tang B."/>
        </authorList>
    </citation>
    <scope>NUCLEOTIDE SEQUENCE [LARGE SCALE GENOMIC DNA]</scope>
    <source>
        <strain evidence="9 10">BCRC 80649</strain>
    </source>
</reference>
<dbReference type="PANTHER" id="PTHR43531:SF14">
    <property type="entry name" value="METHYL-ACCEPTING CHEMOTAXIS PROTEIN I-RELATED"/>
    <property type="match status" value="1"/>
</dbReference>
<evidence type="ECO:0000256" key="5">
    <source>
        <dbReference type="SAM" id="MobiDB-lite"/>
    </source>
</evidence>
<dbReference type="InterPro" id="IPR051310">
    <property type="entry name" value="MCP_chemotaxis"/>
</dbReference>
<feature type="domain" description="Methyl-accepting transducer" evidence="7">
    <location>
        <begin position="267"/>
        <end position="496"/>
    </location>
</feature>
<gene>
    <name evidence="9" type="ORF">C1704_14675</name>
</gene>
<dbReference type="CDD" id="cd06225">
    <property type="entry name" value="HAMP"/>
    <property type="match status" value="1"/>
</dbReference>
<dbReference type="GO" id="GO:0005886">
    <property type="term" value="C:plasma membrane"/>
    <property type="evidence" value="ECO:0007669"/>
    <property type="project" value="TreeGrafter"/>
</dbReference>
<keyword evidence="4" id="KW-0807">Transducer</keyword>
<dbReference type="PANTHER" id="PTHR43531">
    <property type="entry name" value="PROTEIN ICFG"/>
    <property type="match status" value="1"/>
</dbReference>
<feature type="transmembrane region" description="Helical" evidence="6">
    <location>
        <begin position="186"/>
        <end position="209"/>
    </location>
</feature>
<dbReference type="Pfam" id="PF00672">
    <property type="entry name" value="HAMP"/>
    <property type="match status" value="1"/>
</dbReference>
<dbReference type="PROSITE" id="PS50111">
    <property type="entry name" value="CHEMOTAXIS_TRANSDUC_2"/>
    <property type="match status" value="1"/>
</dbReference>
<organism evidence="9 10">
    <name type="scientific">Caldimonas caldifontis</name>
    <dbReference type="NCBI Taxonomy" id="1452508"/>
    <lineage>
        <taxon>Bacteria</taxon>
        <taxon>Pseudomonadati</taxon>
        <taxon>Pseudomonadota</taxon>
        <taxon>Betaproteobacteria</taxon>
        <taxon>Burkholderiales</taxon>
        <taxon>Sphaerotilaceae</taxon>
        <taxon>Caldimonas</taxon>
    </lineage>
</organism>
<evidence type="ECO:0000259" key="7">
    <source>
        <dbReference type="PROSITE" id="PS50111"/>
    </source>
</evidence>
<dbReference type="Gene3D" id="1.10.287.950">
    <property type="entry name" value="Methyl-accepting chemotaxis protein"/>
    <property type="match status" value="1"/>
</dbReference>
<dbReference type="SMART" id="SM00304">
    <property type="entry name" value="HAMP"/>
    <property type="match status" value="1"/>
</dbReference>
<dbReference type="SUPFAM" id="SSF58104">
    <property type="entry name" value="Methyl-accepting chemotaxis protein (MCP) signaling domain"/>
    <property type="match status" value="1"/>
</dbReference>
<keyword evidence="2" id="KW-0488">Methylation</keyword>
<dbReference type="GO" id="GO:0007165">
    <property type="term" value="P:signal transduction"/>
    <property type="evidence" value="ECO:0007669"/>
    <property type="project" value="UniProtKB-KW"/>
</dbReference>
<keyword evidence="6" id="KW-1133">Transmembrane helix</keyword>
<evidence type="ECO:0000256" key="2">
    <source>
        <dbReference type="ARBA" id="ARBA00022481"/>
    </source>
</evidence>
<dbReference type="InterPro" id="IPR047347">
    <property type="entry name" value="YvaQ-like_sensor"/>
</dbReference>
<dbReference type="CDD" id="cd19411">
    <property type="entry name" value="MCP2201-like_sensor"/>
    <property type="match status" value="1"/>
</dbReference>
<evidence type="ECO:0000256" key="4">
    <source>
        <dbReference type="PROSITE-ProRule" id="PRU00284"/>
    </source>
</evidence>
<comment type="caution">
    <text evidence="9">The sequence shown here is derived from an EMBL/GenBank/DDBJ whole genome shotgun (WGS) entry which is preliminary data.</text>
</comment>
<keyword evidence="6" id="KW-0472">Membrane</keyword>
<dbReference type="FunFam" id="1.10.287.950:FF:000001">
    <property type="entry name" value="Methyl-accepting chemotaxis sensory transducer"/>
    <property type="match status" value="1"/>
</dbReference>
<dbReference type="InterPro" id="IPR004089">
    <property type="entry name" value="MCPsignal_dom"/>
</dbReference>
<dbReference type="AlphaFoldDB" id="A0A2S5SR41"/>
<keyword evidence="10" id="KW-1185">Reference proteome</keyword>
<dbReference type="EMBL" id="PSNX01000015">
    <property type="protein sequence ID" value="PPE65190.1"/>
    <property type="molecule type" value="Genomic_DNA"/>
</dbReference>
<dbReference type="Proteomes" id="UP000238605">
    <property type="component" value="Unassembled WGS sequence"/>
</dbReference>
<dbReference type="RefSeq" id="WP_104303493.1">
    <property type="nucleotide sequence ID" value="NZ_PSNX01000015.1"/>
</dbReference>
<dbReference type="CDD" id="cd11386">
    <property type="entry name" value="MCP_signal"/>
    <property type="match status" value="1"/>
</dbReference>
<evidence type="ECO:0000259" key="8">
    <source>
        <dbReference type="PROSITE" id="PS50885"/>
    </source>
</evidence>
<evidence type="ECO:0000256" key="6">
    <source>
        <dbReference type="SAM" id="Phobius"/>
    </source>
</evidence>
<feature type="domain" description="HAMP" evidence="8">
    <location>
        <begin position="210"/>
        <end position="262"/>
    </location>
</feature>
<dbReference type="GO" id="GO:0006935">
    <property type="term" value="P:chemotaxis"/>
    <property type="evidence" value="ECO:0007669"/>
    <property type="project" value="TreeGrafter"/>
</dbReference>
<evidence type="ECO:0000313" key="9">
    <source>
        <dbReference type="EMBL" id="PPE65190.1"/>
    </source>
</evidence>
<dbReference type="SMART" id="SM00283">
    <property type="entry name" value="MA"/>
    <property type="match status" value="1"/>
</dbReference>